<evidence type="ECO:0000259" key="2">
    <source>
        <dbReference type="Pfam" id="PF15657"/>
    </source>
</evidence>
<evidence type="ECO:0000256" key="1">
    <source>
        <dbReference type="SAM" id="MobiDB-lite"/>
    </source>
</evidence>
<accession>A0A930Y558</accession>
<comment type="caution">
    <text evidence="3">The sequence shown here is derived from an EMBL/GenBank/DDBJ whole genome shotgun (WGS) entry which is preliminary data.</text>
</comment>
<proteinExistence type="predicted"/>
<feature type="region of interest" description="Disordered" evidence="1">
    <location>
        <begin position="187"/>
        <end position="212"/>
    </location>
</feature>
<evidence type="ECO:0000313" key="3">
    <source>
        <dbReference type="EMBL" id="MBF4102680.1"/>
    </source>
</evidence>
<dbReference type="AlphaFoldDB" id="A0A930Y558"/>
<name>A0A930Y558_9PAST</name>
<reference evidence="3" key="1">
    <citation type="submission" date="2020-11" db="EMBL/GenBank/DDBJ databases">
        <title>Gallibacterium anatis 1637, full genome, WGS.</title>
        <authorList>
            <person name="Laishevtcev A.I."/>
            <person name="Yakimova E.A."/>
            <person name="Petkovich D."/>
            <person name="Stepanova T.V."/>
            <person name="Kalendr R.S."/>
            <person name="Rubalsky E.O."/>
            <person name="Zulkarneev E.R."/>
            <person name="Aleshkin A.V."/>
        </authorList>
    </citation>
    <scope>NUCLEOTIDE SEQUENCE</scope>
    <source>
        <strain evidence="3">1637</strain>
    </source>
</reference>
<organism evidence="3">
    <name type="scientific">Gallibacterium anatis</name>
    <dbReference type="NCBI Taxonomy" id="750"/>
    <lineage>
        <taxon>Bacteria</taxon>
        <taxon>Pseudomonadati</taxon>
        <taxon>Pseudomonadota</taxon>
        <taxon>Gammaproteobacteria</taxon>
        <taxon>Pasteurellales</taxon>
        <taxon>Pasteurellaceae</taxon>
        <taxon>Gallibacterium</taxon>
    </lineage>
</organism>
<gene>
    <name evidence="3" type="ORF">INT80_08305</name>
</gene>
<feature type="domain" description="HNH/Endo VII superfamily nuclease toxins" evidence="2">
    <location>
        <begin position="151"/>
        <end position="210"/>
    </location>
</feature>
<feature type="compositionally biased region" description="Polar residues" evidence="1">
    <location>
        <begin position="140"/>
        <end position="150"/>
    </location>
</feature>
<dbReference type="EMBL" id="JADION010000021">
    <property type="protein sequence ID" value="MBF4102680.1"/>
    <property type="molecule type" value="Genomic_DNA"/>
</dbReference>
<protein>
    <recommendedName>
        <fullName evidence="2">HNH/Endo VII superfamily nuclease toxins domain-containing protein</fullName>
    </recommendedName>
</protein>
<feature type="region of interest" description="Disordered" evidence="1">
    <location>
        <begin position="116"/>
        <end position="154"/>
    </location>
</feature>
<sequence>MISNIELETNCSNSVICRYGTEKVLEDANQKAFELIGYFNSKLTNLSYDSQVKFIEFVIDENSKEFNFIEKNRTVAEKLVVGLVDSFIESQQTQGIKISPKIASFAKKNKITLDERPQNLSPEGARRQGAFNEAKRQSGIPISQQPSRTYPNVDRRGYPQPGRIYEFDLPKEGGGLKRVIIRDDAKGHFFGENNPQNRGPHFNDPQGRHYDY</sequence>
<dbReference type="InterPro" id="IPR028048">
    <property type="entry name" value="Tox-HNH-EHHH"/>
</dbReference>
<dbReference type="Pfam" id="PF15657">
    <property type="entry name" value="Tox-HNH-EHHH"/>
    <property type="match status" value="1"/>
</dbReference>